<feature type="coiled-coil region" evidence="2">
    <location>
        <begin position="249"/>
        <end position="283"/>
    </location>
</feature>
<dbReference type="PROSITE" id="PS50158">
    <property type="entry name" value="ZF_CCHC"/>
    <property type="match status" value="2"/>
</dbReference>
<dbReference type="Gene3D" id="4.10.60.10">
    <property type="entry name" value="Zinc finger, CCHC-type"/>
    <property type="match status" value="1"/>
</dbReference>
<keyword evidence="2" id="KW-0175">Coiled coil</keyword>
<keyword evidence="1" id="KW-0479">Metal-binding</keyword>
<dbReference type="EMBL" id="QGKV02000759">
    <property type="protein sequence ID" value="KAF3561769.1"/>
    <property type="molecule type" value="Genomic_DNA"/>
</dbReference>
<feature type="coiled-coil region" evidence="2">
    <location>
        <begin position="14"/>
        <end position="41"/>
    </location>
</feature>
<keyword evidence="1" id="KW-0863">Zinc-finger</keyword>
<dbReference type="InterPro" id="IPR036875">
    <property type="entry name" value="Znf_CCHC_sf"/>
</dbReference>
<name>A0ABQ7CSF6_BRACR</name>
<evidence type="ECO:0000259" key="4">
    <source>
        <dbReference type="PROSITE" id="PS50158"/>
    </source>
</evidence>
<proteinExistence type="predicted"/>
<feature type="domain" description="CCHC-type" evidence="4">
    <location>
        <begin position="867"/>
        <end position="881"/>
    </location>
</feature>
<evidence type="ECO:0000313" key="6">
    <source>
        <dbReference type="Proteomes" id="UP000266723"/>
    </source>
</evidence>
<feature type="coiled-coil region" evidence="2">
    <location>
        <begin position="455"/>
        <end position="482"/>
    </location>
</feature>
<accession>A0ABQ7CSF6</accession>
<comment type="caution">
    <text evidence="5">The sequence shown here is derived from an EMBL/GenBank/DDBJ whole genome shotgun (WGS) entry which is preliminary data.</text>
</comment>
<feature type="region of interest" description="Disordered" evidence="3">
    <location>
        <begin position="674"/>
        <end position="693"/>
    </location>
</feature>
<keyword evidence="1" id="KW-0862">Zinc</keyword>
<evidence type="ECO:0000256" key="1">
    <source>
        <dbReference type="PROSITE-ProRule" id="PRU00047"/>
    </source>
</evidence>
<sequence>MEEAGHGQKLKATLSQQTAALQKLQIKIAQLEKRNQAQGQRPQQGKTRFGDVPGGLFQPNQGQAIVHCLGQKSDIPKAFKMSKSVGQNTLIRIITCIPSYRPSDHIFGRSIKLPSTILPSLISSLQHLVSELKLLNQEAMKEEGHGQNLRATLSQQSAALQKLQIKIAQLEKRNQAQGQRPQQRKTRCGDVPGAGHAIVHCLDQKSDIPKVRKMSTSVGQNTLIRSKDKPEQAIVQVKAKEAMEEERHNQNLRATLSQQSAALQKLQLKIAQLKKRNQAQGQRPLEGERIFGDVPGAVYVEPKPPGAHHCLDQKSDIPKVRKMSTSVGKNTLIRSKDKPAQAIVQVKAKVSLKEPRYIEEEMPGTSLPTDQKEAQSTKQSKLLNTPKPVIIVSDQGIPDESHILTEVPRAEPVHESNQDPHHKWKPKTEQSVVQVPKSEEAMEEAGHGQKLKATLSQQTAALQKLQIKIAQLEKRNQAQGQRPQQGKTRFGDVPGGLLAYAIDQLREDAFKWWVQDEDDRQFYNEPTIKMWRTLKEVMRYEFALEFTSSEIQELYPRRYLTHGSKEARKVVAQEDQRVLPKQDSFQPNQGQAIVHCLGQKSDIPKAFKMSKSVGQNTLIRSKAKPEQTSMHVNAKVSPILDDMVHESSTTCMMHLSFSKSVITGIKEPRYIEEETPGTSLPTDQKEAQSTKQSKLLNKPKPVIKVSNKGIPDESHMLTEVPRAEPVHELNQNPHHKWKPKTEQSVVQVPKPEEYQMRAICLLKFQGPNQYMSSIKIHTTSGNRKLNKVLFKYQNLRESDRITESHGEYTVHKEETPTMMFPLSGQNKAQDTIVCISPKEAMSGPPMLSNRTSTVQVKSSYPNNEHTCYRCQEKGHFAVTCPTKQVLKETSLEQKIELSKKSDGSFQTDLLVPNSSVIHLSLSKGIDTVRANELSPKEEEPIPQVIDQKLSTKSLLEFHGKRKSSKFSKHSKPVKPMCYRCHKIGHYAIICPNRGVATAHSIELKPDSSSIDNTHAVCKFSNSGIMHLFLSKGFNTGPMEHEFIKEDPTGGVIISHQFKEEPPDAQYIPKPKQHQGKALESQKRMKADLLYLGAGYPVSRLKLCQGGGYDAAIKSVAEPEINQAVQTGHLGDASDRGSVQSEYLNNRKEFFNESNFKSDLTQYGVILVWNFNNIFTEKKVMDFTSQTIFSASIGAEQPHFGPYKSNHEEASTEAICYVKEGLLGVQIKKNQGRNPIQPEVLLGLLNFPKLAKPTLFMESSQPIRFGPTQTYFWKPGDALSQPEDVQDFLQYTSTQWIRRIYSCFSLPYFESLAINLQQLLPKQVVHDFSTYQAIKKIPRKLSYPLTPSRFKKNQVPHLWPSKSHSNSHITPRSFPLKTKLYFQVY</sequence>
<gene>
    <name evidence="5" type="ORF">DY000_02014900</name>
</gene>
<protein>
    <recommendedName>
        <fullName evidence="4">CCHC-type domain-containing protein</fullName>
    </recommendedName>
</protein>
<feature type="domain" description="CCHC-type" evidence="4">
    <location>
        <begin position="977"/>
        <end position="992"/>
    </location>
</feature>
<dbReference type="Proteomes" id="UP000266723">
    <property type="component" value="Unassembled WGS sequence"/>
</dbReference>
<keyword evidence="6" id="KW-1185">Reference proteome</keyword>
<evidence type="ECO:0000313" key="5">
    <source>
        <dbReference type="EMBL" id="KAF3561769.1"/>
    </source>
</evidence>
<evidence type="ECO:0000256" key="3">
    <source>
        <dbReference type="SAM" id="MobiDB-lite"/>
    </source>
</evidence>
<dbReference type="InterPro" id="IPR001878">
    <property type="entry name" value="Znf_CCHC"/>
</dbReference>
<feature type="region of interest" description="Disordered" evidence="3">
    <location>
        <begin position="172"/>
        <end position="191"/>
    </location>
</feature>
<organism evidence="5 6">
    <name type="scientific">Brassica cretica</name>
    <name type="common">Mustard</name>
    <dbReference type="NCBI Taxonomy" id="69181"/>
    <lineage>
        <taxon>Eukaryota</taxon>
        <taxon>Viridiplantae</taxon>
        <taxon>Streptophyta</taxon>
        <taxon>Embryophyta</taxon>
        <taxon>Tracheophyta</taxon>
        <taxon>Spermatophyta</taxon>
        <taxon>Magnoliopsida</taxon>
        <taxon>eudicotyledons</taxon>
        <taxon>Gunneridae</taxon>
        <taxon>Pentapetalae</taxon>
        <taxon>rosids</taxon>
        <taxon>malvids</taxon>
        <taxon>Brassicales</taxon>
        <taxon>Brassicaceae</taxon>
        <taxon>Brassiceae</taxon>
        <taxon>Brassica</taxon>
    </lineage>
</organism>
<dbReference type="Pfam" id="PF00098">
    <property type="entry name" value="zf-CCHC"/>
    <property type="match status" value="1"/>
</dbReference>
<dbReference type="SMART" id="SM00343">
    <property type="entry name" value="ZnF_C2HC"/>
    <property type="match status" value="2"/>
</dbReference>
<reference evidence="5 6" key="1">
    <citation type="journal article" date="2020" name="BMC Genomics">
        <title>Intraspecific diversification of the crop wild relative Brassica cretica Lam. using demographic model selection.</title>
        <authorList>
            <person name="Kioukis A."/>
            <person name="Michalopoulou V.A."/>
            <person name="Briers L."/>
            <person name="Pirintsos S."/>
            <person name="Studholme D.J."/>
            <person name="Pavlidis P."/>
            <person name="Sarris P.F."/>
        </authorList>
    </citation>
    <scope>NUCLEOTIDE SEQUENCE [LARGE SCALE GENOMIC DNA]</scope>
    <source>
        <strain evidence="6">cv. PFS-1207/04</strain>
    </source>
</reference>
<evidence type="ECO:0000256" key="2">
    <source>
        <dbReference type="SAM" id="Coils"/>
    </source>
</evidence>
<feature type="region of interest" description="Disordered" evidence="3">
    <location>
        <begin position="359"/>
        <end position="379"/>
    </location>
</feature>
<dbReference type="SUPFAM" id="SSF57756">
    <property type="entry name" value="Retrovirus zinc finger-like domains"/>
    <property type="match status" value="2"/>
</dbReference>